<dbReference type="SUPFAM" id="SSF143414">
    <property type="entry name" value="CcmK-like"/>
    <property type="match status" value="1"/>
</dbReference>
<dbReference type="HOGENOM" id="CLU_064903_5_3_0"/>
<sequence length="102" mass="10230">MAKAMEALGMIETKGFIALVEATDAMMKAANVKFVGWDKVGSGLVSVFVTGDVAAVKAATDAGVAAAGRIGEVVSVQVIPRPHDDLTVVLPPSVNYGGGSAG</sequence>
<comment type="caution">
    <text evidence="5">The sequence shown here is derived from an EMBL/GenBank/DDBJ whole genome shotgun (WGS) entry which is preliminary data.</text>
</comment>
<dbReference type="Proteomes" id="UP000004358">
    <property type="component" value="Unassembled WGS sequence"/>
</dbReference>
<dbReference type="CDD" id="cd07045">
    <property type="entry name" value="BMC_CcmK_like"/>
    <property type="match status" value="1"/>
</dbReference>
<dbReference type="Pfam" id="PF00936">
    <property type="entry name" value="BMC"/>
    <property type="match status" value="1"/>
</dbReference>
<dbReference type="GO" id="GO:0031469">
    <property type="term" value="C:bacterial microcompartment"/>
    <property type="evidence" value="ECO:0007669"/>
    <property type="project" value="UniProtKB-SubCell"/>
</dbReference>
<dbReference type="InterPro" id="IPR050575">
    <property type="entry name" value="BMC_shell"/>
</dbReference>
<dbReference type="PANTHER" id="PTHR33941">
    <property type="entry name" value="PROPANEDIOL UTILIZATION PROTEIN PDUA"/>
    <property type="match status" value="1"/>
</dbReference>
<dbReference type="EMBL" id="AANZ01000047">
    <property type="protein sequence ID" value="EAQ76997.1"/>
    <property type="molecule type" value="Genomic_DNA"/>
</dbReference>
<dbReference type="RefSeq" id="WP_002654587.1">
    <property type="nucleotide sequence ID" value="NZ_CH672377.1"/>
</dbReference>
<comment type="similarity">
    <text evidence="3">Belongs to the bacterial microcompartments protein family.</text>
</comment>
<evidence type="ECO:0000256" key="3">
    <source>
        <dbReference type="PROSITE-ProRule" id="PRU01278"/>
    </source>
</evidence>
<name>A4A2M6_9BACT</name>
<dbReference type="Gene3D" id="3.30.70.1710">
    <property type="match status" value="1"/>
</dbReference>
<dbReference type="InterPro" id="IPR037233">
    <property type="entry name" value="CcmK-like_sf"/>
</dbReference>
<protein>
    <submittedName>
        <fullName evidence="5">Probable ethanolamine utilization protein EutM</fullName>
    </submittedName>
</protein>
<evidence type="ECO:0000313" key="6">
    <source>
        <dbReference type="Proteomes" id="UP000004358"/>
    </source>
</evidence>
<dbReference type="PROSITE" id="PS51930">
    <property type="entry name" value="BMC_2"/>
    <property type="match status" value="1"/>
</dbReference>
<gene>
    <name evidence="5" type="ORF">DSM3645_04965</name>
</gene>
<dbReference type="InterPro" id="IPR000249">
    <property type="entry name" value="BMC_dom"/>
</dbReference>
<accession>A4A2M6</accession>
<dbReference type="PANTHER" id="PTHR33941:SF11">
    <property type="entry name" value="BACTERIAL MICROCOMPARTMENT SHELL PROTEIN PDUJ"/>
    <property type="match status" value="1"/>
</dbReference>
<dbReference type="eggNOG" id="COG4577">
    <property type="taxonomic scope" value="Bacteria"/>
</dbReference>
<comment type="subcellular location">
    <subcellularLocation>
        <location evidence="1">Bacterial microcompartment</location>
    </subcellularLocation>
</comment>
<evidence type="ECO:0000256" key="1">
    <source>
        <dbReference type="ARBA" id="ARBA00024322"/>
    </source>
</evidence>
<keyword evidence="2" id="KW-1283">Bacterial microcompartment</keyword>
<dbReference type="AlphaFoldDB" id="A4A2M6"/>
<dbReference type="OrthoDB" id="9812608at2"/>
<dbReference type="STRING" id="314230.DSM3645_04965"/>
<feature type="domain" description="BMC" evidence="4">
    <location>
        <begin position="7"/>
        <end position="91"/>
    </location>
</feature>
<organism evidence="5 6">
    <name type="scientific">Blastopirellula marina DSM 3645</name>
    <dbReference type="NCBI Taxonomy" id="314230"/>
    <lineage>
        <taxon>Bacteria</taxon>
        <taxon>Pseudomonadati</taxon>
        <taxon>Planctomycetota</taxon>
        <taxon>Planctomycetia</taxon>
        <taxon>Pirellulales</taxon>
        <taxon>Pirellulaceae</taxon>
        <taxon>Blastopirellula</taxon>
    </lineage>
</organism>
<evidence type="ECO:0000313" key="5">
    <source>
        <dbReference type="EMBL" id="EAQ76997.1"/>
    </source>
</evidence>
<reference evidence="5 6" key="1">
    <citation type="submission" date="2006-02" db="EMBL/GenBank/DDBJ databases">
        <authorList>
            <person name="Amann R."/>
            <person name="Ferriera S."/>
            <person name="Johnson J."/>
            <person name="Kravitz S."/>
            <person name="Halpern A."/>
            <person name="Remington K."/>
            <person name="Beeson K."/>
            <person name="Tran B."/>
            <person name="Rogers Y.-H."/>
            <person name="Friedman R."/>
            <person name="Venter J.C."/>
        </authorList>
    </citation>
    <scope>NUCLEOTIDE SEQUENCE [LARGE SCALE GENOMIC DNA]</scope>
    <source>
        <strain evidence="5 6">DSM 3645</strain>
    </source>
</reference>
<evidence type="ECO:0000256" key="2">
    <source>
        <dbReference type="ARBA" id="ARBA00024446"/>
    </source>
</evidence>
<dbReference type="InterPro" id="IPR044872">
    <property type="entry name" value="CcmK/CsoS1_BMC"/>
</dbReference>
<dbReference type="SMART" id="SM00877">
    <property type="entry name" value="BMC"/>
    <property type="match status" value="1"/>
</dbReference>
<proteinExistence type="inferred from homology"/>
<evidence type="ECO:0000259" key="4">
    <source>
        <dbReference type="PROSITE" id="PS51930"/>
    </source>
</evidence>